<accession>A0ABU0A4Q9</accession>
<comment type="caution">
    <text evidence="1">The sequence shown here is derived from an EMBL/GenBank/DDBJ whole genome shotgun (WGS) entry which is preliminary data.</text>
</comment>
<keyword evidence="2" id="KW-1185">Reference proteome</keyword>
<proteinExistence type="predicted"/>
<name>A0ABU0A4Q9_9BACI</name>
<organism evidence="1 2">
    <name type="scientific">Evansella vedderi</name>
    <dbReference type="NCBI Taxonomy" id="38282"/>
    <lineage>
        <taxon>Bacteria</taxon>
        <taxon>Bacillati</taxon>
        <taxon>Bacillota</taxon>
        <taxon>Bacilli</taxon>
        <taxon>Bacillales</taxon>
        <taxon>Bacillaceae</taxon>
        <taxon>Evansella</taxon>
    </lineage>
</organism>
<sequence length="82" mass="9320">MKKLEAPVLSEKEIAYITELMYSEGGQVNRYLMDRFRAANPQITSQRDEELVSQALIAGFYLYNDVIAGYIDILKKGANNND</sequence>
<evidence type="ECO:0000313" key="2">
    <source>
        <dbReference type="Proteomes" id="UP001230005"/>
    </source>
</evidence>
<dbReference type="Proteomes" id="UP001230005">
    <property type="component" value="Unassembled WGS sequence"/>
</dbReference>
<protein>
    <submittedName>
        <fullName evidence="1">Uncharacterized protein</fullName>
    </submittedName>
</protein>
<gene>
    <name evidence="1" type="ORF">J2S74_005414</name>
</gene>
<dbReference type="RefSeq" id="WP_307332481.1">
    <property type="nucleotide sequence ID" value="NZ_JAUSUG010000038.1"/>
</dbReference>
<reference evidence="1 2" key="1">
    <citation type="submission" date="2023-07" db="EMBL/GenBank/DDBJ databases">
        <title>Genomic Encyclopedia of Type Strains, Phase IV (KMG-IV): sequencing the most valuable type-strain genomes for metagenomic binning, comparative biology and taxonomic classification.</title>
        <authorList>
            <person name="Goeker M."/>
        </authorList>
    </citation>
    <scope>NUCLEOTIDE SEQUENCE [LARGE SCALE GENOMIC DNA]</scope>
    <source>
        <strain evidence="1 2">DSM 9768</strain>
    </source>
</reference>
<evidence type="ECO:0000313" key="1">
    <source>
        <dbReference type="EMBL" id="MDQ0257951.1"/>
    </source>
</evidence>
<dbReference type="EMBL" id="JAUSUG010000038">
    <property type="protein sequence ID" value="MDQ0257951.1"/>
    <property type="molecule type" value="Genomic_DNA"/>
</dbReference>